<dbReference type="InterPro" id="IPR027417">
    <property type="entry name" value="P-loop_NTPase"/>
</dbReference>
<dbReference type="AlphaFoldDB" id="A0A1E5G0A4"/>
<keyword evidence="6" id="KW-1185">Reference proteome</keyword>
<protein>
    <submittedName>
        <fullName evidence="5">Iron ABC transporter ATP-binding protein</fullName>
    </submittedName>
</protein>
<dbReference type="STRING" id="766136.BHF68_10985"/>
<name>A0A1E5G0A4_9FIRM</name>
<evidence type="ECO:0000313" key="6">
    <source>
        <dbReference type="Proteomes" id="UP000094296"/>
    </source>
</evidence>
<dbReference type="PANTHER" id="PTHR42734:SF19">
    <property type="entry name" value="IRON COMPOUNDS ABC TRANSPORTER, ATP-BINDING PROTEIN"/>
    <property type="match status" value="1"/>
</dbReference>
<proteinExistence type="predicted"/>
<accession>A0A1E5G0A4</accession>
<dbReference type="PROSITE" id="PS50893">
    <property type="entry name" value="ABC_TRANSPORTER_2"/>
    <property type="match status" value="1"/>
</dbReference>
<dbReference type="InterPro" id="IPR050153">
    <property type="entry name" value="Metal_Ion_Import_ABC"/>
</dbReference>
<dbReference type="GO" id="GO:0005524">
    <property type="term" value="F:ATP binding"/>
    <property type="evidence" value="ECO:0007669"/>
    <property type="project" value="UniProtKB-KW"/>
</dbReference>
<sequence>MDKLINITDASFQYNKKNIFHNLNFQLNQGEILCLFGPNGCGKSTLLMCLLGLLQLDRGSVSLQGQNIEALSPRKIAQQIAYVPQVHKKTFPYKVIDIVLMGRAAKTPFFGGPDEDDLQIAENALELVGMKRYRDTPYTMLSGGETQLVMLARALAQETPIIIMDEPTAHLDFRHELIILENMVRLVKEQGVSVIMATHFPNHAFYFENERIATSVALMNNHTFAAYGEPNKVLTEENMKKTFRIRSKLVSYDLGMDKSIRQIIPVNTIEAREYSEGV</sequence>
<dbReference type="GO" id="GO:0016887">
    <property type="term" value="F:ATP hydrolysis activity"/>
    <property type="evidence" value="ECO:0007669"/>
    <property type="project" value="InterPro"/>
</dbReference>
<dbReference type="CDD" id="cd03214">
    <property type="entry name" value="ABC_Iron-Siderophores_B12_Hemin"/>
    <property type="match status" value="1"/>
</dbReference>
<dbReference type="Proteomes" id="UP000094296">
    <property type="component" value="Unassembled WGS sequence"/>
</dbReference>
<evidence type="ECO:0000256" key="1">
    <source>
        <dbReference type="ARBA" id="ARBA00022448"/>
    </source>
</evidence>
<dbReference type="Pfam" id="PF00005">
    <property type="entry name" value="ABC_tran"/>
    <property type="match status" value="1"/>
</dbReference>
<dbReference type="Gene3D" id="3.40.50.300">
    <property type="entry name" value="P-loop containing nucleotide triphosphate hydrolases"/>
    <property type="match status" value="1"/>
</dbReference>
<keyword evidence="2" id="KW-0547">Nucleotide-binding</keyword>
<dbReference type="EMBL" id="MIJE01000034">
    <property type="protein sequence ID" value="OEF95907.1"/>
    <property type="molecule type" value="Genomic_DNA"/>
</dbReference>
<dbReference type="FunFam" id="3.40.50.300:FF:000134">
    <property type="entry name" value="Iron-enterobactin ABC transporter ATP-binding protein"/>
    <property type="match status" value="1"/>
</dbReference>
<organism evidence="5 6">
    <name type="scientific">Desulfuribacillus alkaliarsenatis</name>
    <dbReference type="NCBI Taxonomy" id="766136"/>
    <lineage>
        <taxon>Bacteria</taxon>
        <taxon>Bacillati</taxon>
        <taxon>Bacillota</taxon>
        <taxon>Desulfuribacillia</taxon>
        <taxon>Desulfuribacillales</taxon>
        <taxon>Desulfuribacillaceae</taxon>
        <taxon>Desulfuribacillus</taxon>
    </lineage>
</organism>
<gene>
    <name evidence="5" type="ORF">BHF68_10985</name>
</gene>
<dbReference type="SUPFAM" id="SSF52540">
    <property type="entry name" value="P-loop containing nucleoside triphosphate hydrolases"/>
    <property type="match status" value="1"/>
</dbReference>
<dbReference type="RefSeq" id="WP_069644180.1">
    <property type="nucleotide sequence ID" value="NZ_MIJE01000034.1"/>
</dbReference>
<reference evidence="5 6" key="1">
    <citation type="submission" date="2016-09" db="EMBL/GenBank/DDBJ databases">
        <title>Draft genome sequence for the type strain of Desulfuribacillus alkaliarsenatis AHT28, an obligately anaerobic, sulfidogenic bacterium isolated from Russian soda lake sediments.</title>
        <authorList>
            <person name="Abin C.A."/>
            <person name="Hollibaugh J.T."/>
        </authorList>
    </citation>
    <scope>NUCLEOTIDE SEQUENCE [LARGE SCALE GENOMIC DNA]</scope>
    <source>
        <strain evidence="5 6">AHT28</strain>
    </source>
</reference>
<feature type="domain" description="ABC transporter" evidence="4">
    <location>
        <begin position="5"/>
        <end position="246"/>
    </location>
</feature>
<dbReference type="PANTHER" id="PTHR42734">
    <property type="entry name" value="METAL TRANSPORT SYSTEM ATP-BINDING PROTEIN TM_0124-RELATED"/>
    <property type="match status" value="1"/>
</dbReference>
<evidence type="ECO:0000256" key="2">
    <source>
        <dbReference type="ARBA" id="ARBA00022741"/>
    </source>
</evidence>
<keyword evidence="3 5" id="KW-0067">ATP-binding</keyword>
<dbReference type="InterPro" id="IPR003439">
    <property type="entry name" value="ABC_transporter-like_ATP-bd"/>
</dbReference>
<evidence type="ECO:0000256" key="3">
    <source>
        <dbReference type="ARBA" id="ARBA00022840"/>
    </source>
</evidence>
<dbReference type="InterPro" id="IPR003593">
    <property type="entry name" value="AAA+_ATPase"/>
</dbReference>
<evidence type="ECO:0000313" key="5">
    <source>
        <dbReference type="EMBL" id="OEF95907.1"/>
    </source>
</evidence>
<evidence type="ECO:0000259" key="4">
    <source>
        <dbReference type="PROSITE" id="PS50893"/>
    </source>
</evidence>
<dbReference type="SMART" id="SM00382">
    <property type="entry name" value="AAA"/>
    <property type="match status" value="1"/>
</dbReference>
<comment type="caution">
    <text evidence="5">The sequence shown here is derived from an EMBL/GenBank/DDBJ whole genome shotgun (WGS) entry which is preliminary data.</text>
</comment>
<keyword evidence="1" id="KW-0813">Transport</keyword>